<dbReference type="InterPro" id="IPR005467">
    <property type="entry name" value="His_kinase_dom"/>
</dbReference>
<keyword evidence="7" id="KW-0812">Transmembrane</keyword>
<dbReference type="CDD" id="cd19410">
    <property type="entry name" value="HK9-like_sensor"/>
    <property type="match status" value="1"/>
</dbReference>
<dbReference type="EMBL" id="JAASQJ010000003">
    <property type="protein sequence ID" value="NIJ54048.1"/>
    <property type="molecule type" value="Genomic_DNA"/>
</dbReference>
<feature type="modified residue" description="4-aspartylphosphate" evidence="5">
    <location>
        <position position="796"/>
    </location>
</feature>
<evidence type="ECO:0000256" key="3">
    <source>
        <dbReference type="ARBA" id="ARBA00022553"/>
    </source>
</evidence>
<dbReference type="Gene3D" id="1.10.287.130">
    <property type="match status" value="1"/>
</dbReference>
<reference evidence="10 11" key="1">
    <citation type="submission" date="2020-03" db="EMBL/GenBank/DDBJ databases">
        <title>Genomic Encyclopedia of Type Strains, Phase IV (KMG-IV): sequencing the most valuable type-strain genomes for metagenomic binning, comparative biology and taxonomic classification.</title>
        <authorList>
            <person name="Goeker M."/>
        </authorList>
    </citation>
    <scope>NUCLEOTIDE SEQUENCE [LARGE SCALE GENOMIC DNA]</scope>
    <source>
        <strain evidence="10 11">DSM 102865</strain>
    </source>
</reference>
<evidence type="ECO:0000256" key="4">
    <source>
        <dbReference type="ARBA" id="ARBA00023012"/>
    </source>
</evidence>
<evidence type="ECO:0000313" key="10">
    <source>
        <dbReference type="EMBL" id="NIJ54048.1"/>
    </source>
</evidence>
<evidence type="ECO:0000259" key="8">
    <source>
        <dbReference type="PROSITE" id="PS50109"/>
    </source>
</evidence>
<evidence type="ECO:0000256" key="7">
    <source>
        <dbReference type="SAM" id="Phobius"/>
    </source>
</evidence>
<dbReference type="Pfam" id="PF05227">
    <property type="entry name" value="CHASE3"/>
    <property type="match status" value="1"/>
</dbReference>
<keyword evidence="3 5" id="KW-0597">Phosphoprotein</keyword>
<dbReference type="Pfam" id="PF00072">
    <property type="entry name" value="Response_reg"/>
    <property type="match status" value="3"/>
</dbReference>
<dbReference type="PANTHER" id="PTHR45339">
    <property type="entry name" value="HYBRID SIGNAL TRANSDUCTION HISTIDINE KINASE J"/>
    <property type="match status" value="1"/>
</dbReference>
<sequence length="1140" mass="126760">MRISFQQQVFIGISFSIFLVLVVGFTSYNAIKVQLENTGWVNHTREVMRVSSSVKNHLLTAESNVRGFAITNNPTFENNYVQASNKILSEVDVLRKLVNDNKVQAARTDSLSLLLQSRVELMNRQYEILKAGNYSNDTIRTIVLAGKNLSSLIEFNFRRIENTEEGLLIEREQNATVSSSQAKQYILMGSSAFLLVILLLYYFIRKTYNAQIASENETIRANKQLEQLAVEDQEKNWILNAAIEVSTSIRGEPTLPELSERLIAKLVEILGADVAVMYLVSRFGDLLEISASHGLNTKKQLGTIKSGEGILGQIVKDKVEFKKLNVNPGYFSIETATGSTDPAVVWIKTISFGGNITALIETGFLKEPGDRVRKLLDLVSDNVAVGIMASRARQVANELLEKTQLQAEELESQQEELRVTNEELTRQSSLLQVSEEELRLQQEELKQINTELEEKAFMLEEQKGTIEAARDQIQIKADELERSGKFKSEFLANMSHELRTPLNSILILSRILGENKGARLNEEEQRYASVIFNSGNDLLTLINDILDLAKVESGKLELVHEHVATELTLSEIRNTFQKVAENKGLTLVLGKDQSCPETLFVDHVRLLQVIRNLLSNAIKFTSAPGTVSLRIGQEAGSVYFKVADTGIGIPIEKQKAIFEAFQQADGSTSRKYGGTGLGLSISRELANLFKGSISLTSEPGKGSVFTLRIPAQAENGETAVGNLNGQEIKKEKIVVASLTAEMLKENRLLLIEDDEIFAADMAAKAQDSGFEVRLASNGKIALELVRTFNPTAIILDMNLPDISGDDVLKELKLDAKTRLIPVHTVSSADYFDIDILKEGAIGFTQKPVDQKSAEHIFNLLKLEGKDLEKQRILLVEDDTYQSKYLGEFLTSNNIVVLYAFSAEEALSILQKDAVDGIILDIRLADMNGLELLDKIKKNPDWSALPVVVNTAEDLTQADLSRVMKYAHPVVIKTKKSNERLLDEVKLFLKKIQPNTPKPEHKKESFSNPVVHADKVFLGRKILIVDDDMRNIFALSAVLEDSGFKIEIATNGKEAIQKLEDGSGIELVLMDVMMPEMDGIEATRKIREQGKWAKLPIIAVTAKAMQGDREQCMAAGANDYISKPVDIDKLLSLIKVWLHAA</sequence>
<dbReference type="PANTHER" id="PTHR45339:SF1">
    <property type="entry name" value="HYBRID SIGNAL TRANSDUCTION HISTIDINE KINASE J"/>
    <property type="match status" value="1"/>
</dbReference>
<dbReference type="SUPFAM" id="SSF55781">
    <property type="entry name" value="GAF domain-like"/>
    <property type="match status" value="1"/>
</dbReference>
<dbReference type="CDD" id="cd17546">
    <property type="entry name" value="REC_hyHK_CKI1_RcsC-like"/>
    <property type="match status" value="1"/>
</dbReference>
<feature type="modified residue" description="4-aspartylphosphate" evidence="5">
    <location>
        <position position="920"/>
    </location>
</feature>
<dbReference type="InterPro" id="IPR011006">
    <property type="entry name" value="CheY-like_superfamily"/>
</dbReference>
<evidence type="ECO:0000256" key="6">
    <source>
        <dbReference type="SAM" id="Coils"/>
    </source>
</evidence>
<dbReference type="InterPro" id="IPR036097">
    <property type="entry name" value="HisK_dim/P_sf"/>
</dbReference>
<feature type="transmembrane region" description="Helical" evidence="7">
    <location>
        <begin position="9"/>
        <end position="28"/>
    </location>
</feature>
<dbReference type="InterPro" id="IPR001789">
    <property type="entry name" value="Sig_transdc_resp-reg_receiver"/>
</dbReference>
<feature type="coiled-coil region" evidence="6">
    <location>
        <begin position="393"/>
        <end position="479"/>
    </location>
</feature>
<comment type="catalytic activity">
    <reaction evidence="1">
        <text>ATP + protein L-histidine = ADP + protein N-phospho-L-histidine.</text>
        <dbReference type="EC" id="2.7.13.3"/>
    </reaction>
</comment>
<dbReference type="PROSITE" id="PS50109">
    <property type="entry name" value="HIS_KIN"/>
    <property type="match status" value="1"/>
</dbReference>
<dbReference type="InterPro" id="IPR003594">
    <property type="entry name" value="HATPase_dom"/>
</dbReference>
<dbReference type="SUPFAM" id="SSF55874">
    <property type="entry name" value="ATPase domain of HSP90 chaperone/DNA topoisomerase II/histidine kinase"/>
    <property type="match status" value="1"/>
</dbReference>
<dbReference type="Pfam" id="PF00512">
    <property type="entry name" value="HisKA"/>
    <property type="match status" value="1"/>
</dbReference>
<dbReference type="Gene3D" id="3.40.50.2300">
    <property type="match status" value="3"/>
</dbReference>
<organism evidence="10 11">
    <name type="scientific">Dyadobacter arcticus</name>
    <dbReference type="NCBI Taxonomy" id="1078754"/>
    <lineage>
        <taxon>Bacteria</taxon>
        <taxon>Pseudomonadati</taxon>
        <taxon>Bacteroidota</taxon>
        <taxon>Cytophagia</taxon>
        <taxon>Cytophagales</taxon>
        <taxon>Spirosomataceae</taxon>
        <taxon>Dyadobacter</taxon>
    </lineage>
</organism>
<dbReference type="InterPro" id="IPR007891">
    <property type="entry name" value="CHASE3"/>
</dbReference>
<keyword evidence="7" id="KW-0472">Membrane</keyword>
<feature type="modified residue" description="4-aspartylphosphate" evidence="5">
    <location>
        <position position="1070"/>
    </location>
</feature>
<name>A0ABX0UM09_9BACT</name>
<dbReference type="Gene3D" id="3.30.450.40">
    <property type="match status" value="1"/>
</dbReference>
<keyword evidence="6" id="KW-0175">Coiled coil</keyword>
<dbReference type="RefSeq" id="WP_167271779.1">
    <property type="nucleotide sequence ID" value="NZ_JAASQJ010000003.1"/>
</dbReference>
<keyword evidence="4" id="KW-0902">Two-component regulatory system</keyword>
<dbReference type="InterPro" id="IPR029016">
    <property type="entry name" value="GAF-like_dom_sf"/>
</dbReference>
<gene>
    <name evidence="10" type="ORF">FHS68_003230</name>
</gene>
<dbReference type="InterPro" id="IPR004358">
    <property type="entry name" value="Sig_transdc_His_kin-like_C"/>
</dbReference>
<accession>A0ABX0UM09</accession>
<keyword evidence="7" id="KW-1133">Transmembrane helix</keyword>
<dbReference type="CDD" id="cd00082">
    <property type="entry name" value="HisKA"/>
    <property type="match status" value="1"/>
</dbReference>
<comment type="caution">
    <text evidence="10">The sequence shown here is derived from an EMBL/GenBank/DDBJ whole genome shotgun (WGS) entry which is preliminary data.</text>
</comment>
<evidence type="ECO:0000313" key="11">
    <source>
        <dbReference type="Proteomes" id="UP001179181"/>
    </source>
</evidence>
<dbReference type="SUPFAM" id="SSF47384">
    <property type="entry name" value="Homodimeric domain of signal transducing histidine kinase"/>
    <property type="match status" value="1"/>
</dbReference>
<dbReference type="InterPro" id="IPR036890">
    <property type="entry name" value="HATPase_C_sf"/>
</dbReference>
<proteinExistence type="predicted"/>
<feature type="transmembrane region" description="Helical" evidence="7">
    <location>
        <begin position="185"/>
        <end position="204"/>
    </location>
</feature>
<dbReference type="SMART" id="SM00448">
    <property type="entry name" value="REC"/>
    <property type="match status" value="3"/>
</dbReference>
<evidence type="ECO:0000256" key="2">
    <source>
        <dbReference type="ARBA" id="ARBA00012438"/>
    </source>
</evidence>
<dbReference type="Proteomes" id="UP001179181">
    <property type="component" value="Unassembled WGS sequence"/>
</dbReference>
<dbReference type="SMART" id="SM00388">
    <property type="entry name" value="HisKA"/>
    <property type="match status" value="1"/>
</dbReference>
<feature type="domain" description="Response regulatory" evidence="9">
    <location>
        <begin position="1020"/>
        <end position="1137"/>
    </location>
</feature>
<dbReference type="CDD" id="cd16922">
    <property type="entry name" value="HATPase_EvgS-ArcB-TorS-like"/>
    <property type="match status" value="1"/>
</dbReference>
<keyword evidence="11" id="KW-1185">Reference proteome</keyword>
<evidence type="ECO:0000256" key="1">
    <source>
        <dbReference type="ARBA" id="ARBA00000085"/>
    </source>
</evidence>
<dbReference type="EC" id="2.7.13.3" evidence="2"/>
<protein>
    <recommendedName>
        <fullName evidence="2">histidine kinase</fullName>
        <ecNumber evidence="2">2.7.13.3</ecNumber>
    </recommendedName>
</protein>
<dbReference type="CDD" id="cd00156">
    <property type="entry name" value="REC"/>
    <property type="match status" value="1"/>
</dbReference>
<dbReference type="SUPFAM" id="SSF52172">
    <property type="entry name" value="CheY-like"/>
    <property type="match status" value="3"/>
</dbReference>
<feature type="domain" description="Response regulatory" evidence="9">
    <location>
        <begin position="871"/>
        <end position="987"/>
    </location>
</feature>
<feature type="domain" description="Response regulatory" evidence="9">
    <location>
        <begin position="747"/>
        <end position="861"/>
    </location>
</feature>
<dbReference type="PRINTS" id="PR00344">
    <property type="entry name" value="BCTRLSENSOR"/>
</dbReference>
<dbReference type="InterPro" id="IPR003661">
    <property type="entry name" value="HisK_dim/P_dom"/>
</dbReference>
<dbReference type="Gene3D" id="3.30.565.10">
    <property type="entry name" value="Histidine kinase-like ATPase, C-terminal domain"/>
    <property type="match status" value="1"/>
</dbReference>
<dbReference type="SMART" id="SM00387">
    <property type="entry name" value="HATPase_c"/>
    <property type="match status" value="1"/>
</dbReference>
<feature type="domain" description="Histidine kinase" evidence="8">
    <location>
        <begin position="493"/>
        <end position="713"/>
    </location>
</feature>
<dbReference type="Pfam" id="PF02518">
    <property type="entry name" value="HATPase_c"/>
    <property type="match status" value="1"/>
</dbReference>
<evidence type="ECO:0000259" key="9">
    <source>
        <dbReference type="PROSITE" id="PS50110"/>
    </source>
</evidence>
<evidence type="ECO:0000256" key="5">
    <source>
        <dbReference type="PROSITE-ProRule" id="PRU00169"/>
    </source>
</evidence>
<dbReference type="PROSITE" id="PS50110">
    <property type="entry name" value="RESPONSE_REGULATORY"/>
    <property type="match status" value="3"/>
</dbReference>